<evidence type="ECO:0000313" key="1">
    <source>
        <dbReference type="EMBL" id="RDL36388.1"/>
    </source>
</evidence>
<dbReference type="AlphaFoldDB" id="A0A370TLI7"/>
<name>A0A370TLI7_9HELO</name>
<proteinExistence type="predicted"/>
<dbReference type="Proteomes" id="UP000254866">
    <property type="component" value="Unassembled WGS sequence"/>
</dbReference>
<dbReference type="RefSeq" id="XP_031869044.1">
    <property type="nucleotide sequence ID" value="XM_032014363.1"/>
</dbReference>
<protein>
    <submittedName>
        <fullName evidence="1">Uncharacterized protein</fullName>
    </submittedName>
</protein>
<accession>A0A370TLI7</accession>
<dbReference type="GeneID" id="43598589"/>
<dbReference type="EMBL" id="NPIC01000004">
    <property type="protein sequence ID" value="RDL36388.1"/>
    <property type="molecule type" value="Genomic_DNA"/>
</dbReference>
<gene>
    <name evidence="1" type="ORF">BP5553_05740</name>
</gene>
<reference evidence="1 2" key="1">
    <citation type="journal article" date="2018" name="IMA Fungus">
        <title>IMA Genome-F 9: Draft genome sequence of Annulohypoxylon stygium, Aspergillus mulundensis, Berkeleyomyces basicola (syn. Thielaviopsis basicola), Ceratocystis smalleyi, two Cercospora beticola strains, Coleophoma cylindrospora, Fusarium fracticaudum, Phialophora cf. hyalina, and Morchella septimelata.</title>
        <authorList>
            <person name="Wingfield B.D."/>
            <person name="Bills G.F."/>
            <person name="Dong Y."/>
            <person name="Huang W."/>
            <person name="Nel W.J."/>
            <person name="Swalarsk-Parry B.S."/>
            <person name="Vaghefi N."/>
            <person name="Wilken P.M."/>
            <person name="An Z."/>
            <person name="de Beer Z.W."/>
            <person name="De Vos L."/>
            <person name="Chen L."/>
            <person name="Duong T.A."/>
            <person name="Gao Y."/>
            <person name="Hammerbacher A."/>
            <person name="Kikkert J.R."/>
            <person name="Li Y."/>
            <person name="Li H."/>
            <person name="Li K."/>
            <person name="Li Q."/>
            <person name="Liu X."/>
            <person name="Ma X."/>
            <person name="Naidoo K."/>
            <person name="Pethybridge S.J."/>
            <person name="Sun J."/>
            <person name="Steenkamp E.T."/>
            <person name="van der Nest M.A."/>
            <person name="van Wyk S."/>
            <person name="Wingfield M.J."/>
            <person name="Xiong C."/>
            <person name="Yue Q."/>
            <person name="Zhang X."/>
        </authorList>
    </citation>
    <scope>NUCLEOTIDE SEQUENCE [LARGE SCALE GENOMIC DNA]</scope>
    <source>
        <strain evidence="1 2">BP 5553</strain>
    </source>
</reference>
<organism evidence="1 2">
    <name type="scientific">Venustampulla echinocandica</name>
    <dbReference type="NCBI Taxonomy" id="2656787"/>
    <lineage>
        <taxon>Eukaryota</taxon>
        <taxon>Fungi</taxon>
        <taxon>Dikarya</taxon>
        <taxon>Ascomycota</taxon>
        <taxon>Pezizomycotina</taxon>
        <taxon>Leotiomycetes</taxon>
        <taxon>Helotiales</taxon>
        <taxon>Pleuroascaceae</taxon>
        <taxon>Venustampulla</taxon>
    </lineage>
</organism>
<sequence>MPATIAHCEAGPEVWPPWLRIRGFEDPNARPASPTLPPATLSLYELAIRGGGGGRCSGRATANNKTAHHDA</sequence>
<comment type="caution">
    <text evidence="1">The sequence shown here is derived from an EMBL/GenBank/DDBJ whole genome shotgun (WGS) entry which is preliminary data.</text>
</comment>
<keyword evidence="2" id="KW-1185">Reference proteome</keyword>
<evidence type="ECO:0000313" key="2">
    <source>
        <dbReference type="Proteomes" id="UP000254866"/>
    </source>
</evidence>